<keyword evidence="18" id="KW-1185">Reference proteome</keyword>
<reference evidence="17" key="1">
    <citation type="submission" date="2016-12" db="EMBL/GenBank/DDBJ databases">
        <title>Mouse lemur reference genome and diversity panel.</title>
        <authorList>
            <person name="Harris R."/>
            <person name="Larsen P."/>
            <person name="Liu Y."/>
            <person name="Hughes D.S."/>
            <person name="Murali S."/>
            <person name="Raveendran M."/>
            <person name="Korchina V."/>
            <person name="Wang M."/>
            <person name="Jhangiani S."/>
            <person name="Bandaranaike D."/>
            <person name="Bellair M."/>
            <person name="Blankenburg K."/>
            <person name="Chao H."/>
            <person name="Dahdouli M."/>
            <person name="Dinh H."/>
            <person name="Doddapaneni H."/>
            <person name="English A."/>
            <person name="Firestine M."/>
            <person name="Gnanaolivu R."/>
            <person name="Gross S."/>
            <person name="Hernandez B."/>
            <person name="Javaid M."/>
            <person name="Jayaseelan J."/>
            <person name="Jones J."/>
            <person name="Khan Z."/>
            <person name="Kovar C."/>
            <person name="Kurapati P."/>
            <person name="Le B."/>
            <person name="Lee S."/>
            <person name="Li M."/>
            <person name="Mathew T."/>
            <person name="Narasimhan A."/>
            <person name="Ngo D."/>
            <person name="Nguyen L."/>
            <person name="Okwuonu G."/>
            <person name="Ongeri F."/>
            <person name="Osuji N."/>
            <person name="Pu L.-L."/>
            <person name="Puazo M."/>
            <person name="Quiroz J."/>
            <person name="Raj R."/>
            <person name="Rajbhandari K."/>
            <person name="Reid J.G."/>
            <person name="Santibanez J."/>
            <person name="Sexton D."/>
            <person name="Skinner E."/>
            <person name="Vee V."/>
            <person name="Weissenberger G."/>
            <person name="Wu Y."/>
            <person name="Xin Y."/>
            <person name="Han Y."/>
            <person name="Campbell C."/>
            <person name="Brown A."/>
            <person name="Sullivan B."/>
            <person name="Shelton J."/>
            <person name="Brown S."/>
            <person name="Dudchenko O."/>
            <person name="Machol I."/>
            <person name="Durand N."/>
            <person name="Shamim M."/>
            <person name="Lieberman A."/>
            <person name="Muzny D.M."/>
            <person name="Richards S."/>
            <person name="Yoder A."/>
            <person name="Worley K.C."/>
            <person name="Rogers J."/>
            <person name="Gibbs R.A."/>
        </authorList>
    </citation>
    <scope>NUCLEOTIDE SEQUENCE [LARGE SCALE GENOMIC DNA]</scope>
</reference>
<evidence type="ECO:0000256" key="5">
    <source>
        <dbReference type="ARBA" id="ARBA00022723"/>
    </source>
</evidence>
<evidence type="ECO:0000256" key="13">
    <source>
        <dbReference type="ARBA" id="ARBA00078423"/>
    </source>
</evidence>
<dbReference type="GO" id="GO:0003684">
    <property type="term" value="F:damaged DNA binding"/>
    <property type="evidence" value="ECO:0007669"/>
    <property type="project" value="TreeGrafter"/>
</dbReference>
<evidence type="ECO:0000256" key="6">
    <source>
        <dbReference type="ARBA" id="ARBA00022763"/>
    </source>
</evidence>
<dbReference type="CTD" id="9937"/>
<dbReference type="GO" id="GO:0001650">
    <property type="term" value="C:fibrillar center"/>
    <property type="evidence" value="ECO:0007669"/>
    <property type="project" value="Ensembl"/>
</dbReference>
<evidence type="ECO:0000256" key="15">
    <source>
        <dbReference type="SAM" id="MobiDB-lite"/>
    </source>
</evidence>
<comment type="catalytic activity">
    <reaction evidence="1">
        <text>a beta-lactam + H2O = a substituted beta-amino acid</text>
        <dbReference type="Rhea" id="RHEA:20401"/>
        <dbReference type="ChEBI" id="CHEBI:15377"/>
        <dbReference type="ChEBI" id="CHEBI:35627"/>
        <dbReference type="ChEBI" id="CHEBI:140347"/>
        <dbReference type="EC" id="3.5.2.6"/>
    </reaction>
</comment>
<reference evidence="17" key="3">
    <citation type="submission" date="2025-09" db="UniProtKB">
        <authorList>
            <consortium name="Ensembl"/>
        </authorList>
    </citation>
    <scope>IDENTIFICATION</scope>
</reference>
<evidence type="ECO:0000256" key="7">
    <source>
        <dbReference type="ARBA" id="ARBA00022771"/>
    </source>
</evidence>
<dbReference type="GO" id="GO:0035312">
    <property type="term" value="F:5'-3' DNA exonuclease activity"/>
    <property type="evidence" value="ECO:0007669"/>
    <property type="project" value="Ensembl"/>
</dbReference>
<dbReference type="KEGG" id="mmur:105875354"/>
<feature type="region of interest" description="Disordered" evidence="15">
    <location>
        <begin position="83"/>
        <end position="109"/>
    </location>
</feature>
<keyword evidence="5" id="KW-0479">Metal-binding</keyword>
<dbReference type="GeneID" id="105875354"/>
<dbReference type="EMBL" id="ABDC03019408">
    <property type="status" value="NOT_ANNOTATED_CDS"/>
    <property type="molecule type" value="Genomic_DNA"/>
</dbReference>
<keyword evidence="9 14" id="KW-0234">DNA repair</keyword>
<dbReference type="InterPro" id="IPR036866">
    <property type="entry name" value="RibonucZ/Hydroxyglut_hydro"/>
</dbReference>
<dbReference type="GO" id="GO:0008800">
    <property type="term" value="F:beta-lactamase activity"/>
    <property type="evidence" value="ECO:0007669"/>
    <property type="project" value="UniProtKB-EC"/>
</dbReference>
<comment type="similarity">
    <text evidence="3">Belongs to the DNA repair metallo-beta-lactamase (DRMBL) family.</text>
</comment>
<protein>
    <recommendedName>
        <fullName evidence="12">DNA cross-link repair 1A protein</fullName>
        <ecNumber evidence="4">3.5.2.6</ecNumber>
    </recommendedName>
    <alternativeName>
        <fullName evidence="13">SNM1 homolog A</fullName>
    </alternativeName>
</protein>
<evidence type="ECO:0000313" key="18">
    <source>
        <dbReference type="Proteomes" id="UP000694394"/>
    </source>
</evidence>
<dbReference type="GO" id="GO:0008270">
    <property type="term" value="F:zinc ion binding"/>
    <property type="evidence" value="ECO:0007669"/>
    <property type="project" value="UniProtKB-KW"/>
</dbReference>
<name>A0A8B7GWB1_MICMU</name>
<evidence type="ECO:0000256" key="12">
    <source>
        <dbReference type="ARBA" id="ARBA00069609"/>
    </source>
</evidence>
<evidence type="ECO:0000256" key="8">
    <source>
        <dbReference type="ARBA" id="ARBA00022833"/>
    </source>
</evidence>
<feature type="compositionally biased region" description="Basic and acidic residues" evidence="15">
    <location>
        <begin position="54"/>
        <end position="68"/>
    </location>
</feature>
<comment type="subcellular location">
    <subcellularLocation>
        <location evidence="2">Nucleus</location>
    </subcellularLocation>
</comment>
<dbReference type="Gene3D" id="3.60.15.10">
    <property type="entry name" value="Ribonuclease Z/Hydroxyacylglutathione hydrolase-like"/>
    <property type="match status" value="1"/>
</dbReference>
<evidence type="ECO:0000256" key="2">
    <source>
        <dbReference type="ARBA" id="ARBA00004123"/>
    </source>
</evidence>
<dbReference type="Gene3D" id="3.40.50.12650">
    <property type="match status" value="1"/>
</dbReference>
<keyword evidence="10" id="KW-0539">Nucleus</keyword>
<evidence type="ECO:0000256" key="3">
    <source>
        <dbReference type="ARBA" id="ARBA00010304"/>
    </source>
</evidence>
<feature type="domain" description="UBZ4-type" evidence="16">
    <location>
        <begin position="121"/>
        <end position="151"/>
    </location>
</feature>
<proteinExistence type="inferred from homology"/>
<dbReference type="InterPro" id="IPR011084">
    <property type="entry name" value="DRMBL"/>
</dbReference>
<evidence type="ECO:0000313" key="17">
    <source>
        <dbReference type="Ensembl" id="ENSMICP00000024645.1"/>
    </source>
</evidence>
<dbReference type="GO" id="GO:0006303">
    <property type="term" value="P:double-strand break repair via nonhomologous end joining"/>
    <property type="evidence" value="ECO:0007669"/>
    <property type="project" value="TreeGrafter"/>
</dbReference>
<evidence type="ECO:0000256" key="1">
    <source>
        <dbReference type="ARBA" id="ARBA00001526"/>
    </source>
</evidence>
<evidence type="ECO:0000256" key="10">
    <source>
        <dbReference type="ARBA" id="ARBA00023242"/>
    </source>
</evidence>
<evidence type="ECO:0000256" key="14">
    <source>
        <dbReference type="PROSITE-ProRule" id="PRU01256"/>
    </source>
</evidence>
<feature type="region of interest" description="Disordered" evidence="15">
    <location>
        <begin position="641"/>
        <end position="687"/>
    </location>
</feature>
<evidence type="ECO:0000256" key="9">
    <source>
        <dbReference type="ARBA" id="ARBA00023204"/>
    </source>
</evidence>
<sequence length="1066" mass="119548">MLEDTLLEEDIWEYKSKRKPKLADPNNYSESILKPVGKAKEGKYQSKRKRSRKRTIEAKEEVKDHEMSPKAAVCQACVASSQSSSCGDGSQQSQDKETTPGKLCRTQKNKHVSPKIRPVYDGYCPNCQMPFSSLLGQTPRWHVFECLDSPPVSETECPDGLRCTSTIPSHYKRYTHFLLAQSRAGNSPFSSPSHASGGSFSENNSGFPCSFEERWSLCEKQTENLKVISNNPLMKTQCLRKSQSQSPAESNKKISSSTNSQTSQRALQFTEFVKNDKLVGVGLPLADEELESQNNSEPIHLPLQENDFSDCEISYSPLQSDEETHNIDEKLDDSQQELFFTESSKDGSLEEDDHSSILFEKLQSPLLQDQEESCSNVNGFLTQNKYDEELYKYSTLKDSSKLTSPNSESITSYCDPAYTGGDFMLFPPALAGELVASNYKVKPYEQEFHSSQSDKHKQVIEGSAVYNQVFLPLVMSEMSKPFESQEGGYLSFHPTQSKIRELTSENLSAKNNTNSASFHRKALVGMLDGKVTVLNTETFSGAPTASESLKILPSGPKCNARKPTKVMKQTDIGVYFGLPPKRKEEKLLGESALEGINLNPVLSPNKKKSLQYKRKAEKSLSDLEFDSKNLSESQISVELSSETLQHRRKRLKKSNSLQEGAGGGQKEESRKRTRRKRSDHLINNRESGTVNLSKDKTFVKSAHGGLQRGNKKISESSNVGEFRKKTCPFYKKIPGTGFTVDAFQYGLVEGCTAYFLTHFHSDHYAGLSKHFTFPVYCSEITGNLVKSKLHVQEQYIHSLPMDTECVVNGVKVVLLDANHCPGAVMILFYLPNGTVILHTGDFRANPSMERSLLAGQKVHMLYLDTTYCSPEYTFPSQQEVIQFAINTAFEAVTLNPRALVVCGTYSIGKEKVFLAIADVLGSKVGMSREKYKTLQCLNIPEINSLITTDMCSSLVHLLPMMQINFKGLQSHLEKCGGKYDQILAFRPTGWTHSNRLTSIADVIPQTKGNISIYGIPYSEHSSYLEMKRFVQWLKPQKIIPTVNIGTWKSRSTMEKYFKEWKLEAGY</sequence>
<dbReference type="EC" id="3.5.2.6" evidence="4"/>
<dbReference type="GO" id="GO:0005654">
    <property type="term" value="C:nucleoplasm"/>
    <property type="evidence" value="ECO:0007669"/>
    <property type="project" value="Ensembl"/>
</dbReference>
<dbReference type="InterPro" id="IPR006642">
    <property type="entry name" value="Rad18_UBZ4"/>
</dbReference>
<evidence type="ECO:0000259" key="16">
    <source>
        <dbReference type="PROSITE" id="PS51908"/>
    </source>
</evidence>
<dbReference type="Proteomes" id="UP000694394">
    <property type="component" value="Chromosome 15"/>
</dbReference>
<dbReference type="RefSeq" id="XP_012627780.1">
    <property type="nucleotide sequence ID" value="XM_012772326.3"/>
</dbReference>
<dbReference type="FunFam" id="3.40.50.12650:FF:000001">
    <property type="entry name" value="DNA cross-link repair 1A"/>
    <property type="match status" value="1"/>
</dbReference>
<evidence type="ECO:0000256" key="4">
    <source>
        <dbReference type="ARBA" id="ARBA00012865"/>
    </source>
</evidence>
<feature type="region of interest" description="Disordered" evidence="15">
    <location>
        <begin position="14"/>
        <end position="70"/>
    </location>
</feature>
<comment type="subunit">
    <text evidence="11">Binds constitutively to TP53BP1. Binds CDC27, which is itself a component of the anaphase promoting complex (APC). Binds PIAS1.</text>
</comment>
<dbReference type="Pfam" id="PF07522">
    <property type="entry name" value="DRMBL"/>
    <property type="match status" value="1"/>
</dbReference>
<dbReference type="SUPFAM" id="SSF56281">
    <property type="entry name" value="Metallo-hydrolase/oxidoreductase"/>
    <property type="match status" value="1"/>
</dbReference>
<keyword evidence="6 14" id="KW-0227">DNA damage</keyword>
<dbReference type="FunFam" id="3.60.15.10:FF:000010">
    <property type="entry name" value="DNA cross-link repair 1A"/>
    <property type="match status" value="1"/>
</dbReference>
<dbReference type="OrthoDB" id="262529at2759"/>
<dbReference type="AlphaFoldDB" id="A0A8B7GWB1"/>
<dbReference type="PANTHER" id="PTHR23240:SF6">
    <property type="entry name" value="DNA CROSS-LINK REPAIR 1A PROTEIN"/>
    <property type="match status" value="1"/>
</dbReference>
<gene>
    <name evidence="17" type="primary">DCLRE1A</name>
</gene>
<organism evidence="17 18">
    <name type="scientific">Microcebus murinus</name>
    <name type="common">Gray mouse lemur</name>
    <name type="synonym">Lemur murinus</name>
    <dbReference type="NCBI Taxonomy" id="30608"/>
    <lineage>
        <taxon>Eukaryota</taxon>
        <taxon>Metazoa</taxon>
        <taxon>Chordata</taxon>
        <taxon>Craniata</taxon>
        <taxon>Vertebrata</taxon>
        <taxon>Euteleostomi</taxon>
        <taxon>Mammalia</taxon>
        <taxon>Eutheria</taxon>
        <taxon>Euarchontoglires</taxon>
        <taxon>Primates</taxon>
        <taxon>Strepsirrhini</taxon>
        <taxon>Lemuriformes</taxon>
        <taxon>Cheirogaleidae</taxon>
        <taxon>Microcebus</taxon>
    </lineage>
</organism>
<dbReference type="CDD" id="cd16298">
    <property type="entry name" value="SNM1A-like_MBL-fold"/>
    <property type="match status" value="1"/>
</dbReference>
<dbReference type="PANTHER" id="PTHR23240">
    <property type="entry name" value="DNA CROSS-LINK REPAIR PROTEIN PSO2/SNM1-RELATED"/>
    <property type="match status" value="1"/>
</dbReference>
<dbReference type="PROSITE" id="PS51908">
    <property type="entry name" value="ZF_UBZ4"/>
    <property type="match status" value="1"/>
</dbReference>
<evidence type="ECO:0000256" key="11">
    <source>
        <dbReference type="ARBA" id="ARBA00064601"/>
    </source>
</evidence>
<feature type="region of interest" description="Disordered" evidence="15">
    <location>
        <begin position="238"/>
        <end position="262"/>
    </location>
</feature>
<keyword evidence="7 14" id="KW-0863">Zinc-finger</keyword>
<dbReference type="GeneTree" id="ENSGT00940000158766"/>
<reference evidence="17" key="2">
    <citation type="submission" date="2025-08" db="UniProtKB">
        <authorList>
            <consortium name="Ensembl"/>
        </authorList>
    </citation>
    <scope>IDENTIFICATION</scope>
</reference>
<accession>A0A8B7GWB1</accession>
<feature type="compositionally biased region" description="Low complexity" evidence="15">
    <location>
        <begin position="83"/>
        <end position="93"/>
    </location>
</feature>
<dbReference type="Ensembl" id="ENSMICT00000029116.2">
    <property type="protein sequence ID" value="ENSMICP00000024645.1"/>
    <property type="gene ID" value="ENSMICG00000016124.3"/>
</dbReference>
<keyword evidence="8" id="KW-0862">Zinc</keyword>
<dbReference type="GO" id="GO:0036297">
    <property type="term" value="P:interstrand cross-link repair"/>
    <property type="evidence" value="ECO:0007669"/>
    <property type="project" value="TreeGrafter"/>
</dbReference>